<protein>
    <submittedName>
        <fullName evidence="1">Uncharacterized protein</fullName>
    </submittedName>
</protein>
<evidence type="ECO:0000313" key="1">
    <source>
        <dbReference type="EMBL" id="CAG8962166.1"/>
    </source>
</evidence>
<keyword evidence="2" id="KW-1185">Reference proteome</keyword>
<dbReference type="EMBL" id="CAJVRL010000127">
    <property type="protein sequence ID" value="CAG8962166.1"/>
    <property type="molecule type" value="Genomic_DNA"/>
</dbReference>
<reference evidence="1" key="1">
    <citation type="submission" date="2021-07" db="EMBL/GenBank/DDBJ databases">
        <authorList>
            <person name="Durling M."/>
        </authorList>
    </citation>
    <scope>NUCLEOTIDE SEQUENCE</scope>
</reference>
<dbReference type="OrthoDB" id="10443262at2759"/>
<gene>
    <name evidence="1" type="ORF">HYFRA_00005214</name>
</gene>
<organism evidence="1 2">
    <name type="scientific">Hymenoscyphus fraxineus</name>
    <dbReference type="NCBI Taxonomy" id="746836"/>
    <lineage>
        <taxon>Eukaryota</taxon>
        <taxon>Fungi</taxon>
        <taxon>Dikarya</taxon>
        <taxon>Ascomycota</taxon>
        <taxon>Pezizomycotina</taxon>
        <taxon>Leotiomycetes</taxon>
        <taxon>Helotiales</taxon>
        <taxon>Helotiaceae</taxon>
        <taxon>Hymenoscyphus</taxon>
    </lineage>
</organism>
<evidence type="ECO:0000313" key="2">
    <source>
        <dbReference type="Proteomes" id="UP000696280"/>
    </source>
</evidence>
<name>A0A9N9PW77_9HELO</name>
<accession>A0A9N9PW77</accession>
<proteinExistence type="predicted"/>
<comment type="caution">
    <text evidence="1">The sequence shown here is derived from an EMBL/GenBank/DDBJ whole genome shotgun (WGS) entry which is preliminary data.</text>
</comment>
<sequence length="150" mass="16948">MSFETGCLIGYQGFVEDTCGCIEAHDLDECQCRDRNIVPNPLIVSNPRGMTIGDVISAANPCFIEQKRAILIAESFYKNRREWQAEDDEASFYQYVLHSRSTQNGATLDELRKTMAEWAMRVKKKGYTVFAAGEVPERVIGRIDATPMTE</sequence>
<dbReference type="AlphaFoldDB" id="A0A9N9PW77"/>
<dbReference type="Proteomes" id="UP000696280">
    <property type="component" value="Unassembled WGS sequence"/>
</dbReference>